<dbReference type="AlphaFoldDB" id="G7Y8U7"/>
<accession>G7Y8U7</accession>
<gene>
    <name evidence="1" type="ORF">CLF_102948</name>
</gene>
<protein>
    <submittedName>
        <fullName evidence="1">Uncharacterized protein</fullName>
    </submittedName>
</protein>
<evidence type="ECO:0000313" key="2">
    <source>
        <dbReference type="Proteomes" id="UP000008909"/>
    </source>
</evidence>
<reference evidence="1" key="1">
    <citation type="journal article" date="2011" name="Genome Biol.">
        <title>The draft genome of the carcinogenic human liver fluke Clonorchis sinensis.</title>
        <authorList>
            <person name="Wang X."/>
            <person name="Chen W."/>
            <person name="Huang Y."/>
            <person name="Sun J."/>
            <person name="Men J."/>
            <person name="Liu H."/>
            <person name="Luo F."/>
            <person name="Guo L."/>
            <person name="Lv X."/>
            <person name="Deng C."/>
            <person name="Zhou C."/>
            <person name="Fan Y."/>
            <person name="Li X."/>
            <person name="Huang L."/>
            <person name="Hu Y."/>
            <person name="Liang C."/>
            <person name="Hu X."/>
            <person name="Xu J."/>
            <person name="Yu X."/>
        </authorList>
    </citation>
    <scope>NUCLEOTIDE SEQUENCE [LARGE SCALE GENOMIC DNA]</scope>
    <source>
        <strain evidence="1">Henan</strain>
    </source>
</reference>
<reference key="2">
    <citation type="submission" date="2011-10" db="EMBL/GenBank/DDBJ databases">
        <title>The genome and transcriptome sequence of Clonorchis sinensis provide insights into the carcinogenic liver fluke.</title>
        <authorList>
            <person name="Wang X."/>
            <person name="Huang Y."/>
            <person name="Chen W."/>
            <person name="Liu H."/>
            <person name="Guo L."/>
            <person name="Chen Y."/>
            <person name="Luo F."/>
            <person name="Zhou W."/>
            <person name="Sun J."/>
            <person name="Mao Q."/>
            <person name="Liang P."/>
            <person name="Zhou C."/>
            <person name="Tian Y."/>
            <person name="Men J."/>
            <person name="Lv X."/>
            <person name="Huang L."/>
            <person name="Zhou J."/>
            <person name="Hu Y."/>
            <person name="Li R."/>
            <person name="Zhang F."/>
            <person name="Lei H."/>
            <person name="Li X."/>
            <person name="Hu X."/>
            <person name="Liang C."/>
            <person name="Xu J."/>
            <person name="Wu Z."/>
            <person name="Yu X."/>
        </authorList>
    </citation>
    <scope>NUCLEOTIDE SEQUENCE</scope>
    <source>
        <strain>Henan</strain>
    </source>
</reference>
<proteinExistence type="predicted"/>
<evidence type="ECO:0000313" key="1">
    <source>
        <dbReference type="EMBL" id="GAA49382.1"/>
    </source>
</evidence>
<organism evidence="1 2">
    <name type="scientific">Clonorchis sinensis</name>
    <name type="common">Chinese liver fluke</name>
    <dbReference type="NCBI Taxonomy" id="79923"/>
    <lineage>
        <taxon>Eukaryota</taxon>
        <taxon>Metazoa</taxon>
        <taxon>Spiralia</taxon>
        <taxon>Lophotrochozoa</taxon>
        <taxon>Platyhelminthes</taxon>
        <taxon>Trematoda</taxon>
        <taxon>Digenea</taxon>
        <taxon>Opisthorchiida</taxon>
        <taxon>Opisthorchiata</taxon>
        <taxon>Opisthorchiidae</taxon>
        <taxon>Clonorchis</taxon>
    </lineage>
</organism>
<sequence>MEYADIVFIFQDEEKVQMFLNELTKVILSFGMYIRSASVIVHVVPKQYRYDQRKVMFVLNVVHKKVSNEEDSVSFHLMYLLADSTRLVVSLPRVTACFAQVLKSQAEQARNDHLKLHIGLYTIRKYGPYGLDTLPARSRPQVTDSEVGRSQYKIAGGVDNSKQGVQTEYCRSSKLRNTGELDEFREAREQLCVRSNLRVNRIRKQVSSGGERRIQADRRPGEKFVLIEFIEQIRAVCELHQFYICYPQRNLGESECYTRLSTLLCNFGNTFGYTGSSEEYCTRFTVFCRCKVAAYLAAKLLYLEDFSLKFYGKTERLKIRQ</sequence>
<keyword evidence="2" id="KW-1185">Reference proteome</keyword>
<dbReference type="EMBL" id="DF142955">
    <property type="protein sequence ID" value="GAA49382.1"/>
    <property type="molecule type" value="Genomic_DNA"/>
</dbReference>
<name>G7Y8U7_CLOSI</name>
<dbReference type="Proteomes" id="UP000008909">
    <property type="component" value="Unassembled WGS sequence"/>
</dbReference>